<evidence type="ECO:0000256" key="2">
    <source>
        <dbReference type="ARBA" id="ARBA00022801"/>
    </source>
</evidence>
<comment type="similarity">
    <text evidence="3">Belongs to the Nudix hydrolase family.</text>
</comment>
<dbReference type="InterPro" id="IPR000086">
    <property type="entry name" value="NUDIX_hydrolase_dom"/>
</dbReference>
<reference evidence="6" key="1">
    <citation type="submission" date="2016-10" db="EMBL/GenBank/DDBJ databases">
        <authorList>
            <person name="de Groot N.N."/>
        </authorList>
    </citation>
    <scope>NUCLEOTIDE SEQUENCE [LARGE SCALE GENOMIC DNA]</scope>
    <source>
        <strain evidence="6">10nlg</strain>
    </source>
</reference>
<keyword evidence="6" id="KW-1185">Reference proteome</keyword>
<evidence type="ECO:0000256" key="3">
    <source>
        <dbReference type="RuleBase" id="RU003476"/>
    </source>
</evidence>
<gene>
    <name evidence="5" type="ORF">SAMN05444126_11272</name>
</gene>
<dbReference type="PANTHER" id="PTHR43046">
    <property type="entry name" value="GDP-MANNOSE MANNOSYL HYDROLASE"/>
    <property type="match status" value="1"/>
</dbReference>
<proteinExistence type="inferred from homology"/>
<evidence type="ECO:0000259" key="4">
    <source>
        <dbReference type="PROSITE" id="PS51462"/>
    </source>
</evidence>
<dbReference type="SUPFAM" id="SSF55811">
    <property type="entry name" value="Nudix"/>
    <property type="match status" value="1"/>
</dbReference>
<dbReference type="OrthoDB" id="9787476at2"/>
<evidence type="ECO:0000256" key="1">
    <source>
        <dbReference type="ARBA" id="ARBA00001946"/>
    </source>
</evidence>
<dbReference type="STRING" id="1464123.SAMN05444126_11272"/>
<organism evidence="5 6">
    <name type="scientific">Salisediminibacterium halotolerans</name>
    <dbReference type="NCBI Taxonomy" id="517425"/>
    <lineage>
        <taxon>Bacteria</taxon>
        <taxon>Bacillati</taxon>
        <taxon>Bacillota</taxon>
        <taxon>Bacilli</taxon>
        <taxon>Bacillales</taxon>
        <taxon>Bacillaceae</taxon>
        <taxon>Salisediminibacterium</taxon>
    </lineage>
</organism>
<evidence type="ECO:0000313" key="6">
    <source>
        <dbReference type="Proteomes" id="UP000199318"/>
    </source>
</evidence>
<dbReference type="EMBL" id="FOGV01000012">
    <property type="protein sequence ID" value="SES04004.1"/>
    <property type="molecule type" value="Genomic_DNA"/>
</dbReference>
<keyword evidence="2 3" id="KW-0378">Hydrolase</keyword>
<dbReference type="Gene3D" id="3.90.79.10">
    <property type="entry name" value="Nucleoside Triphosphate Pyrophosphohydrolase"/>
    <property type="match status" value="1"/>
</dbReference>
<dbReference type="PANTHER" id="PTHR43046:SF2">
    <property type="entry name" value="8-OXO-DGTP DIPHOSPHATASE-RELATED"/>
    <property type="match status" value="1"/>
</dbReference>
<comment type="cofactor">
    <cofactor evidence="1">
        <name>Mg(2+)</name>
        <dbReference type="ChEBI" id="CHEBI:18420"/>
    </cofactor>
</comment>
<evidence type="ECO:0000313" key="5">
    <source>
        <dbReference type="EMBL" id="SES04004.1"/>
    </source>
</evidence>
<dbReference type="Proteomes" id="UP000199318">
    <property type="component" value="Unassembled WGS sequence"/>
</dbReference>
<dbReference type="Pfam" id="PF00293">
    <property type="entry name" value="NUDIX"/>
    <property type="match status" value="1"/>
</dbReference>
<dbReference type="AlphaFoldDB" id="A0A1H9U4B1"/>
<protein>
    <submittedName>
        <fullName evidence="5">ADP-ribose pyrophosphatase YjhB, NUDIX family</fullName>
    </submittedName>
</protein>
<dbReference type="PRINTS" id="PR00502">
    <property type="entry name" value="NUDIXFAMILY"/>
</dbReference>
<dbReference type="InterPro" id="IPR015797">
    <property type="entry name" value="NUDIX_hydrolase-like_dom_sf"/>
</dbReference>
<accession>A0A1H9U4B1</accession>
<dbReference type="GO" id="GO:0016787">
    <property type="term" value="F:hydrolase activity"/>
    <property type="evidence" value="ECO:0007669"/>
    <property type="project" value="UniProtKB-KW"/>
</dbReference>
<dbReference type="PROSITE" id="PS51462">
    <property type="entry name" value="NUDIX"/>
    <property type="match status" value="1"/>
</dbReference>
<name>A0A1H9U4B1_9BACI</name>
<dbReference type="InterPro" id="IPR020476">
    <property type="entry name" value="Nudix_hydrolase"/>
</dbReference>
<dbReference type="PROSITE" id="PS00893">
    <property type="entry name" value="NUDIX_BOX"/>
    <property type="match status" value="1"/>
</dbReference>
<sequence>MSYYQMLRAYAGQETLILPGASVIIYDEANNVLLQKRSDGDWGLPGGLMEPGESFKETVCRETEEETGLTPAADATILFDVFSGDAYYVEAPNGDPYYAVTALYTCSRTEGTLSSGDEETLDLAWFQLDELPDRLRSSHRYFLQLFEKSSQFGDDSA</sequence>
<dbReference type="InterPro" id="IPR020084">
    <property type="entry name" value="NUDIX_hydrolase_CS"/>
</dbReference>
<comment type="caution">
    <text evidence="5">The sequence shown here is derived from an EMBL/GenBank/DDBJ whole genome shotgun (WGS) entry which is preliminary data.</text>
</comment>
<dbReference type="RefSeq" id="WP_093072945.1">
    <property type="nucleotide sequence ID" value="NZ_FOGV01000012.1"/>
</dbReference>
<dbReference type="CDD" id="cd04677">
    <property type="entry name" value="NUDIX_Hydrolase"/>
    <property type="match status" value="1"/>
</dbReference>
<feature type="domain" description="Nudix hydrolase" evidence="4">
    <location>
        <begin position="16"/>
        <end position="148"/>
    </location>
</feature>